<feature type="transmembrane region" description="Helical" evidence="1">
    <location>
        <begin position="335"/>
        <end position="354"/>
    </location>
</feature>
<dbReference type="InParanoid" id="A0A1Y1WWC9"/>
<dbReference type="OrthoDB" id="2224262at2759"/>
<proteinExistence type="predicted"/>
<feature type="transmembrane region" description="Helical" evidence="1">
    <location>
        <begin position="76"/>
        <end position="97"/>
    </location>
</feature>
<feature type="transmembrane region" description="Helical" evidence="1">
    <location>
        <begin position="301"/>
        <end position="323"/>
    </location>
</feature>
<dbReference type="InterPro" id="IPR007251">
    <property type="entry name" value="Iron_permease_Fet4"/>
</dbReference>
<evidence type="ECO:0000313" key="3">
    <source>
        <dbReference type="Proteomes" id="UP000193498"/>
    </source>
</evidence>
<dbReference type="Pfam" id="PF04120">
    <property type="entry name" value="Iron_permease"/>
    <property type="match status" value="4"/>
</dbReference>
<dbReference type="Proteomes" id="UP000193498">
    <property type="component" value="Unassembled WGS sequence"/>
</dbReference>
<keyword evidence="1" id="KW-0472">Membrane</keyword>
<accession>A0A1Y1WWC9</accession>
<keyword evidence="1" id="KW-1133">Transmembrane helix</keyword>
<feature type="transmembrane region" description="Helical" evidence="1">
    <location>
        <begin position="224"/>
        <end position="243"/>
    </location>
</feature>
<name>A0A1Y1WWC9_9FUNG</name>
<protein>
    <submittedName>
        <fullName evidence="2">Low-affinity Fe(II) transport protein</fullName>
    </submittedName>
</protein>
<evidence type="ECO:0000313" key="2">
    <source>
        <dbReference type="EMBL" id="ORX77705.1"/>
    </source>
</evidence>
<dbReference type="EMBL" id="MCFE01000861">
    <property type="protein sequence ID" value="ORX77705.1"/>
    <property type="molecule type" value="Genomic_DNA"/>
</dbReference>
<dbReference type="FunCoup" id="A0A1Y1WWC9">
    <property type="interactions" value="5"/>
</dbReference>
<feature type="transmembrane region" description="Helical" evidence="1">
    <location>
        <begin position="405"/>
        <end position="433"/>
    </location>
</feature>
<feature type="transmembrane region" description="Helical" evidence="1">
    <location>
        <begin position="439"/>
        <end position="459"/>
    </location>
</feature>
<keyword evidence="3" id="KW-1185">Reference proteome</keyword>
<evidence type="ECO:0000256" key="1">
    <source>
        <dbReference type="SAM" id="Phobius"/>
    </source>
</evidence>
<organism evidence="2 3">
    <name type="scientific">Basidiobolus meristosporus CBS 931.73</name>
    <dbReference type="NCBI Taxonomy" id="1314790"/>
    <lineage>
        <taxon>Eukaryota</taxon>
        <taxon>Fungi</taxon>
        <taxon>Fungi incertae sedis</taxon>
        <taxon>Zoopagomycota</taxon>
        <taxon>Entomophthoromycotina</taxon>
        <taxon>Basidiobolomycetes</taxon>
        <taxon>Basidiobolales</taxon>
        <taxon>Basidiobolaceae</taxon>
        <taxon>Basidiobolus</taxon>
    </lineage>
</organism>
<reference evidence="2 3" key="1">
    <citation type="submission" date="2016-07" db="EMBL/GenBank/DDBJ databases">
        <title>Pervasive Adenine N6-methylation of Active Genes in Fungi.</title>
        <authorList>
            <consortium name="DOE Joint Genome Institute"/>
            <person name="Mondo S.J."/>
            <person name="Dannebaum R.O."/>
            <person name="Kuo R.C."/>
            <person name="Labutti K."/>
            <person name="Haridas S."/>
            <person name="Kuo A."/>
            <person name="Salamov A."/>
            <person name="Ahrendt S.R."/>
            <person name="Lipzen A."/>
            <person name="Sullivan W."/>
            <person name="Andreopoulos W.B."/>
            <person name="Clum A."/>
            <person name="Lindquist E."/>
            <person name="Daum C."/>
            <person name="Ramamoorthy G.K."/>
            <person name="Gryganskyi A."/>
            <person name="Culley D."/>
            <person name="Magnuson J.K."/>
            <person name="James T.Y."/>
            <person name="O'Malley M.A."/>
            <person name="Stajich J.E."/>
            <person name="Spatafora J.W."/>
            <person name="Visel A."/>
            <person name="Grigoriev I.V."/>
        </authorList>
    </citation>
    <scope>NUCLEOTIDE SEQUENCE [LARGE SCALE GENOMIC DNA]</scope>
    <source>
        <strain evidence="2 3">CBS 931.73</strain>
    </source>
</reference>
<gene>
    <name evidence="2" type="ORF">K493DRAFT_321332</name>
</gene>
<sequence>MTSYRSGFYTAISAPGRQHSVQASAPTQFVTSYDKEKVTIIGEELPRSLKLYSPEAKKSLGGRFFDTITQYAGSRMIFLVTLIILIVWAILGIVFGAPENWQIAMQDGSSIQCYISDTLLMRQQQNHCHRLLSVIAQLRSRNATFRRLLSGIPVCRNPVDLDKATQEPKDDVGDAVKLPVENWFDRCCNWVSMAVGSIYSLIIYWMGIFAWIGTGQVLGWSDLWQLYINTAVAVELTFTSMFLQNTRRRHMEYFEKCLKSIMKADCELEILLRQMTGDNESNPIIEIKPHKVSRGVRSIDYYADVIGSGIGAIISTAVFILWIAIGNYMQWDSNWWLIIGTYTGLVGFVDGFVLRNVYFRQDTILNEQFDVLVDSDLALFQTLGLPLPEEQLYCKKTLIYRVSHCMGVVCSMPGAVLASLMTIVALLCIASGMHWNQTGQLICNTPTMIIEGFLLIVLIQAHNMANTKRRVQLHDILTRRLKLLQHVRSVLGKEGSIHTSGKTNH</sequence>
<feature type="transmembrane region" description="Helical" evidence="1">
    <location>
        <begin position="190"/>
        <end position="212"/>
    </location>
</feature>
<dbReference type="AlphaFoldDB" id="A0A1Y1WWC9"/>
<dbReference type="GO" id="GO:0055085">
    <property type="term" value="P:transmembrane transport"/>
    <property type="evidence" value="ECO:0007669"/>
    <property type="project" value="InterPro"/>
</dbReference>
<comment type="caution">
    <text evidence="2">The sequence shown here is derived from an EMBL/GenBank/DDBJ whole genome shotgun (WGS) entry which is preliminary data.</text>
</comment>
<keyword evidence="1" id="KW-0812">Transmembrane</keyword>